<evidence type="ECO:0000313" key="6">
    <source>
        <dbReference type="Proteomes" id="UP000188174"/>
    </source>
</evidence>
<geneLocation type="plasmid" evidence="5 6">
    <name>unnamed2</name>
</geneLocation>
<feature type="compositionally biased region" description="Basic and acidic residues" evidence="2">
    <location>
        <begin position="307"/>
        <end position="325"/>
    </location>
</feature>
<evidence type="ECO:0000313" key="5">
    <source>
        <dbReference type="EMBL" id="AQQ08209.1"/>
    </source>
</evidence>
<feature type="domain" description="Plasmid replication protein C N-terminal" evidence="3">
    <location>
        <begin position="10"/>
        <end position="184"/>
    </location>
</feature>
<dbReference type="InterPro" id="IPR047611">
    <property type="entry name" value="RepABC_RepC"/>
</dbReference>
<dbReference type="Pfam" id="PF11800">
    <property type="entry name" value="RP-C_C"/>
    <property type="match status" value="1"/>
</dbReference>
<protein>
    <recommendedName>
        <fullName evidence="7">Replication initiation protein RepC</fullName>
    </recommendedName>
</protein>
<dbReference type="Proteomes" id="UP000188174">
    <property type="component" value="Plasmid unnamed2"/>
</dbReference>
<feature type="domain" description="Plasmid replication protein C C-terminal" evidence="4">
    <location>
        <begin position="332"/>
        <end position="429"/>
    </location>
</feature>
<keyword evidence="1" id="KW-0175">Coiled coil</keyword>
<dbReference type="InterPro" id="IPR005090">
    <property type="entry name" value="RepC_N"/>
</dbReference>
<feature type="coiled-coil region" evidence="1">
    <location>
        <begin position="213"/>
        <end position="240"/>
    </location>
</feature>
<proteinExistence type="predicted"/>
<sequence>MPKPRPSGLRKITPAINDAMSLADEWGTQTAVDKRRAVTAFNRVTHLLRLNSQAIELMNKLLSFSQEQDWTGASRPIVWPDNSRLVCECSFELSALRRNFRKLAEAGLISFKDSPKGQRFGKRDQNGKIVLASSFGIDLSPLGLKTPELEDLFERDKQRAVQHREHSRKFTISRRLIASIIETASDHQIAGPWETCARNLQAIVQRRRPNTPLHELAELCDALETLLERVKTAYAAASEKFSHGDSDVDNAEEKFPRVSKMAPMGPTSGTFIQSTVQKTDSSLYTKRRSAPAEQQFPSDIGSADENGSEKEPLRRPGPKQPEKLAARPVDPKTLLLLCPQFKEWVVSDKTPTWADIINTVETVMRGHLLIADSTWNAATLALGREQAAVAVALIFEKHEAGLIQSPGAYLNGIITKAKNGQLALSKSLFHWNKAKDGNRPEGPAAWN</sequence>
<evidence type="ECO:0000259" key="4">
    <source>
        <dbReference type="Pfam" id="PF11800"/>
    </source>
</evidence>
<reference evidence="5 6" key="1">
    <citation type="submission" date="2017-02" db="EMBL/GenBank/DDBJ databases">
        <authorList>
            <person name="Jeong S."/>
        </authorList>
    </citation>
    <scope>NUCLEOTIDE SEQUENCE [LARGE SCALE GENOMIC DNA]</scope>
    <source>
        <strain evidence="5 6">RMAR6-6</strain>
        <plasmid evidence="5 6">unnamed2</plasmid>
    </source>
</reference>
<dbReference type="NCBIfam" id="NF040974">
    <property type="entry name" value="RepABC_RepC"/>
    <property type="match status" value="1"/>
</dbReference>
<gene>
    <name evidence="5" type="ORF">B0E33_30815</name>
</gene>
<dbReference type="InterPro" id="IPR021760">
    <property type="entry name" value="RepC_C"/>
</dbReference>
<organism evidence="5 6">
    <name type="scientific">Roseibium algicola</name>
    <dbReference type="NCBI Taxonomy" id="2857014"/>
    <lineage>
        <taxon>Bacteria</taxon>
        <taxon>Pseudomonadati</taxon>
        <taxon>Pseudomonadota</taxon>
        <taxon>Alphaproteobacteria</taxon>
        <taxon>Hyphomicrobiales</taxon>
        <taxon>Stappiaceae</taxon>
        <taxon>Roseibium</taxon>
    </lineage>
</organism>
<evidence type="ECO:0000259" key="3">
    <source>
        <dbReference type="Pfam" id="PF03428"/>
    </source>
</evidence>
<evidence type="ECO:0000256" key="2">
    <source>
        <dbReference type="SAM" id="MobiDB-lite"/>
    </source>
</evidence>
<dbReference type="EMBL" id="CP019632">
    <property type="protein sequence ID" value="AQQ08209.1"/>
    <property type="molecule type" value="Genomic_DNA"/>
</dbReference>
<evidence type="ECO:0000256" key="1">
    <source>
        <dbReference type="SAM" id="Coils"/>
    </source>
</evidence>
<keyword evidence="6" id="KW-1185">Reference proteome</keyword>
<dbReference type="Pfam" id="PF03428">
    <property type="entry name" value="RP-C"/>
    <property type="match status" value="1"/>
</dbReference>
<keyword evidence="5" id="KW-0614">Plasmid</keyword>
<feature type="region of interest" description="Disordered" evidence="2">
    <location>
        <begin position="282"/>
        <end position="326"/>
    </location>
</feature>
<accession>A0ABN4X1B7</accession>
<name>A0ABN4X1B7_9HYPH</name>
<evidence type="ECO:0008006" key="7">
    <source>
        <dbReference type="Google" id="ProtNLM"/>
    </source>
</evidence>
<dbReference type="RefSeq" id="WP_077294838.1">
    <property type="nucleotide sequence ID" value="NZ_CP019632.1"/>
</dbReference>